<evidence type="ECO:0000259" key="2">
    <source>
        <dbReference type="Pfam" id="PF13439"/>
    </source>
</evidence>
<dbReference type="Pfam" id="PF13439">
    <property type="entry name" value="Glyco_transf_4"/>
    <property type="match status" value="1"/>
</dbReference>
<reference evidence="3 4" key="1">
    <citation type="journal article" date="2019" name="Nat. Med.">
        <title>A library of human gut bacterial isolates paired with longitudinal multiomics data enables mechanistic microbiome research.</title>
        <authorList>
            <person name="Poyet M."/>
            <person name="Groussin M."/>
            <person name="Gibbons S.M."/>
            <person name="Avila-Pacheco J."/>
            <person name="Jiang X."/>
            <person name="Kearney S.M."/>
            <person name="Perrotta A.R."/>
            <person name="Berdy B."/>
            <person name="Zhao S."/>
            <person name="Lieberman T.D."/>
            <person name="Swanson P.K."/>
            <person name="Smith M."/>
            <person name="Roesemann S."/>
            <person name="Alexander J.E."/>
            <person name="Rich S.A."/>
            <person name="Livny J."/>
            <person name="Vlamakis H."/>
            <person name="Clish C."/>
            <person name="Bullock K."/>
            <person name="Deik A."/>
            <person name="Scott J."/>
            <person name="Pierce K.A."/>
            <person name="Xavier R.J."/>
            <person name="Alm E.J."/>
        </authorList>
    </citation>
    <scope>NUCLEOTIDE SEQUENCE [LARGE SCALE GENOMIC DNA]</scope>
    <source>
        <strain evidence="3 4">BIOML-A21</strain>
    </source>
</reference>
<dbReference type="AlphaFoldDB" id="A0A6A1JS41"/>
<name>A0A6A1JS41_9BACE</name>
<organism evidence="3 4">
    <name type="scientific">Bacteroides caccae</name>
    <dbReference type="NCBI Taxonomy" id="47678"/>
    <lineage>
        <taxon>Bacteria</taxon>
        <taxon>Pseudomonadati</taxon>
        <taxon>Bacteroidota</taxon>
        <taxon>Bacteroidia</taxon>
        <taxon>Bacteroidales</taxon>
        <taxon>Bacteroidaceae</taxon>
        <taxon>Bacteroides</taxon>
    </lineage>
</organism>
<keyword evidence="3" id="KW-0808">Transferase</keyword>
<feature type="domain" description="Glycosyl transferase family 1" evidence="1">
    <location>
        <begin position="191"/>
        <end position="352"/>
    </location>
</feature>
<dbReference type="PANTHER" id="PTHR12526:SF630">
    <property type="entry name" value="GLYCOSYLTRANSFERASE"/>
    <property type="match status" value="1"/>
</dbReference>
<sequence length="376" mass="42142">MKALMLAPMGSVHRRFNKANIDALHALGYEVELCANFENGDGPEIHNQKYVKECEENGIKTHSILFARHSLTDSLKCLSQLKELLKNELYDIVHTHTETGGLLLKLAHGVKGKSKFFYTPHGMSFWKGSSLKSQLVYKPLERWICSGMDVNLGMNMEEVEYMEHWNKCSATYVHGIGLNVDRMQNPVRCQDEVRKEFGLAEGDKFVVSIGELDDNKNHVTVIRALAKLPHKDWKYVLCGVGPNRDILFSEVAGLGLKDNVIFAGYRSDIPDILNAADIFVFPSYHEGMPVSVLEAMACGLPIICSEIRGNVDIIKGGDNGYLFQPNDANTLGDKLTLLMNDVDKRKVMGCRNKEIVKDFSLDAVTEELKKIYSSVL</sequence>
<gene>
    <name evidence="3" type="ORF">F2Y35_19640</name>
</gene>
<dbReference type="SUPFAM" id="SSF53756">
    <property type="entry name" value="UDP-Glycosyltransferase/glycogen phosphorylase"/>
    <property type="match status" value="1"/>
</dbReference>
<dbReference type="Gene3D" id="3.40.50.2000">
    <property type="entry name" value="Glycogen Phosphorylase B"/>
    <property type="match status" value="2"/>
</dbReference>
<evidence type="ECO:0000313" key="3">
    <source>
        <dbReference type="EMBL" id="KAA5487360.1"/>
    </source>
</evidence>
<dbReference type="Proteomes" id="UP000491168">
    <property type="component" value="Unassembled WGS sequence"/>
</dbReference>
<dbReference type="InterPro" id="IPR028098">
    <property type="entry name" value="Glyco_trans_4-like_N"/>
</dbReference>
<dbReference type="Pfam" id="PF00534">
    <property type="entry name" value="Glycos_transf_1"/>
    <property type="match status" value="1"/>
</dbReference>
<dbReference type="GO" id="GO:0016757">
    <property type="term" value="F:glycosyltransferase activity"/>
    <property type="evidence" value="ECO:0007669"/>
    <property type="project" value="InterPro"/>
</dbReference>
<protein>
    <submittedName>
        <fullName evidence="3">Glycosyltransferase family 4 protein</fullName>
    </submittedName>
</protein>
<comment type="caution">
    <text evidence="3">The sequence shown here is derived from an EMBL/GenBank/DDBJ whole genome shotgun (WGS) entry which is preliminary data.</text>
</comment>
<feature type="domain" description="Glycosyltransferase subfamily 4-like N-terminal" evidence="2">
    <location>
        <begin position="22"/>
        <end position="152"/>
    </location>
</feature>
<evidence type="ECO:0000313" key="4">
    <source>
        <dbReference type="Proteomes" id="UP000491168"/>
    </source>
</evidence>
<dbReference type="InterPro" id="IPR001296">
    <property type="entry name" value="Glyco_trans_1"/>
</dbReference>
<accession>A0A6A1JS41</accession>
<dbReference type="PANTHER" id="PTHR12526">
    <property type="entry name" value="GLYCOSYLTRANSFERASE"/>
    <property type="match status" value="1"/>
</dbReference>
<proteinExistence type="predicted"/>
<dbReference type="EMBL" id="VVYF01000023">
    <property type="protein sequence ID" value="KAA5487360.1"/>
    <property type="molecule type" value="Genomic_DNA"/>
</dbReference>
<evidence type="ECO:0000259" key="1">
    <source>
        <dbReference type="Pfam" id="PF00534"/>
    </source>
</evidence>
<dbReference type="RefSeq" id="WP_149928390.1">
    <property type="nucleotide sequence ID" value="NZ_VVYE01000016.1"/>
</dbReference>